<dbReference type="Pfam" id="PF07237">
    <property type="entry name" value="DUF1428"/>
    <property type="match status" value="1"/>
</dbReference>
<gene>
    <name evidence="1" type="ORF">H4F99_11645</name>
</gene>
<proteinExistence type="predicted"/>
<dbReference type="PIRSF" id="PIRSF007028">
    <property type="entry name" value="UCP007028"/>
    <property type="match status" value="1"/>
</dbReference>
<name>A0A7W3U537_9GAMM</name>
<evidence type="ECO:0000313" key="1">
    <source>
        <dbReference type="EMBL" id="MBB1089134.1"/>
    </source>
</evidence>
<dbReference type="EMBL" id="JACHTE010000008">
    <property type="protein sequence ID" value="MBB1089134.1"/>
    <property type="molecule type" value="Genomic_DNA"/>
</dbReference>
<dbReference type="Gene3D" id="3.30.70.100">
    <property type="match status" value="1"/>
</dbReference>
<comment type="caution">
    <text evidence="1">The sequence shown here is derived from an EMBL/GenBank/DDBJ whole genome shotgun (WGS) entry which is preliminary data.</text>
</comment>
<keyword evidence="2" id="KW-1185">Reference proteome</keyword>
<accession>A0A7W3U537</accession>
<dbReference type="InterPro" id="IPR009874">
    <property type="entry name" value="DUF1428"/>
</dbReference>
<reference evidence="1 2" key="1">
    <citation type="submission" date="2020-07" db="EMBL/GenBank/DDBJ databases">
        <authorList>
            <person name="Xu S."/>
            <person name="Li A."/>
        </authorList>
    </citation>
    <scope>NUCLEOTIDE SEQUENCE [LARGE SCALE GENOMIC DNA]</scope>
    <source>
        <strain evidence="1 2">SG-8</strain>
    </source>
</reference>
<dbReference type="Proteomes" id="UP000552587">
    <property type="component" value="Unassembled WGS sequence"/>
</dbReference>
<dbReference type="AlphaFoldDB" id="A0A7W3U537"/>
<dbReference type="SUPFAM" id="SSF54909">
    <property type="entry name" value="Dimeric alpha+beta barrel"/>
    <property type="match status" value="1"/>
</dbReference>
<evidence type="ECO:0000313" key="2">
    <source>
        <dbReference type="Proteomes" id="UP000552587"/>
    </source>
</evidence>
<sequence length="124" mass="13898">MSYVDGFIAAVPTANKQKFIEHARTGDSVFIEYGALRVVECWGDDVPHGKQTDFFGAVQAREDETVVFSWIEWPDKATRDAGMKKMMESDDPRMDMEKNPMPFDGKRLIYGGFVPIMELPGSGG</sequence>
<dbReference type="InterPro" id="IPR011008">
    <property type="entry name" value="Dimeric_a/b-barrel"/>
</dbReference>
<organism evidence="1 2">
    <name type="scientific">Marilutibacter penaei</name>
    <dbReference type="NCBI Taxonomy" id="2759900"/>
    <lineage>
        <taxon>Bacteria</taxon>
        <taxon>Pseudomonadati</taxon>
        <taxon>Pseudomonadota</taxon>
        <taxon>Gammaproteobacteria</taxon>
        <taxon>Lysobacterales</taxon>
        <taxon>Lysobacteraceae</taxon>
        <taxon>Marilutibacter</taxon>
    </lineage>
</organism>
<protein>
    <submittedName>
        <fullName evidence="1">DUF1428 domain-containing protein</fullName>
    </submittedName>
</protein>
<dbReference type="RefSeq" id="WP_182669919.1">
    <property type="nucleotide sequence ID" value="NZ_JACHTE010000008.1"/>
</dbReference>